<keyword evidence="4" id="KW-1133">Transmembrane helix</keyword>
<dbReference type="InterPro" id="IPR029000">
    <property type="entry name" value="Cyclophilin-like_dom_sf"/>
</dbReference>
<gene>
    <name evidence="6" type="ORF">CQY22_007150</name>
</gene>
<evidence type="ECO:0000313" key="6">
    <source>
        <dbReference type="EMBL" id="PIB76148.1"/>
    </source>
</evidence>
<dbReference type="InterPro" id="IPR044666">
    <property type="entry name" value="Cyclophilin_A-like"/>
</dbReference>
<proteinExistence type="inferred from homology"/>
<name>A0A2G5PCV7_9MYCO</name>
<keyword evidence="4" id="KW-0472">Membrane</keyword>
<feature type="transmembrane region" description="Helical" evidence="4">
    <location>
        <begin position="31"/>
        <end position="53"/>
    </location>
</feature>
<evidence type="ECO:0000256" key="3">
    <source>
        <dbReference type="SAM" id="MobiDB-lite"/>
    </source>
</evidence>
<dbReference type="Proteomes" id="UP000230551">
    <property type="component" value="Unassembled WGS sequence"/>
</dbReference>
<dbReference type="STRING" id="85968.GCA_900073015_00055"/>
<evidence type="ECO:0000256" key="2">
    <source>
        <dbReference type="RuleBase" id="RU363019"/>
    </source>
</evidence>
<evidence type="ECO:0000256" key="4">
    <source>
        <dbReference type="SAM" id="Phobius"/>
    </source>
</evidence>
<comment type="catalytic activity">
    <reaction evidence="2">
        <text>[protein]-peptidylproline (omega=180) = [protein]-peptidylproline (omega=0)</text>
        <dbReference type="Rhea" id="RHEA:16237"/>
        <dbReference type="Rhea" id="RHEA-COMP:10747"/>
        <dbReference type="Rhea" id="RHEA-COMP:10748"/>
        <dbReference type="ChEBI" id="CHEBI:83833"/>
        <dbReference type="ChEBI" id="CHEBI:83834"/>
        <dbReference type="EC" id="5.2.1.8"/>
    </reaction>
</comment>
<keyword evidence="7" id="KW-1185">Reference proteome</keyword>
<dbReference type="AlphaFoldDB" id="A0A2G5PCV7"/>
<organism evidence="6 7">
    <name type="scientific">Mycolicibacterium brumae</name>
    <dbReference type="NCBI Taxonomy" id="85968"/>
    <lineage>
        <taxon>Bacteria</taxon>
        <taxon>Bacillati</taxon>
        <taxon>Actinomycetota</taxon>
        <taxon>Actinomycetes</taxon>
        <taxon>Mycobacteriales</taxon>
        <taxon>Mycobacteriaceae</taxon>
        <taxon>Mycolicibacterium</taxon>
    </lineage>
</organism>
<feature type="region of interest" description="Disordered" evidence="3">
    <location>
        <begin position="99"/>
        <end position="121"/>
    </location>
</feature>
<feature type="domain" description="PPIase cyclophilin-type" evidence="5">
    <location>
        <begin position="133"/>
        <end position="291"/>
    </location>
</feature>
<dbReference type="PANTHER" id="PTHR45625">
    <property type="entry name" value="PEPTIDYL-PROLYL CIS-TRANS ISOMERASE-RELATED"/>
    <property type="match status" value="1"/>
</dbReference>
<dbReference type="EMBL" id="PDCN02000006">
    <property type="protein sequence ID" value="PIB76148.1"/>
    <property type="molecule type" value="Genomic_DNA"/>
</dbReference>
<dbReference type="GO" id="GO:0003755">
    <property type="term" value="F:peptidyl-prolyl cis-trans isomerase activity"/>
    <property type="evidence" value="ECO:0007669"/>
    <property type="project" value="UniProtKB-UniRule"/>
</dbReference>
<dbReference type="CDD" id="cd00317">
    <property type="entry name" value="cyclophilin"/>
    <property type="match status" value="1"/>
</dbReference>
<dbReference type="SUPFAM" id="SSF50891">
    <property type="entry name" value="Cyclophilin-like"/>
    <property type="match status" value="1"/>
</dbReference>
<accession>A0A2G5PCV7</accession>
<dbReference type="PRINTS" id="PR00153">
    <property type="entry name" value="CSAPPISMRASE"/>
</dbReference>
<protein>
    <recommendedName>
        <fullName evidence="2">Peptidyl-prolyl cis-trans isomerase</fullName>
        <shortName evidence="2">PPIase</shortName>
        <ecNumber evidence="2">5.2.1.8</ecNumber>
    </recommendedName>
</protein>
<evidence type="ECO:0000256" key="1">
    <source>
        <dbReference type="ARBA" id="ARBA00002388"/>
    </source>
</evidence>
<keyword evidence="2 6" id="KW-0413">Isomerase</keyword>
<dbReference type="Pfam" id="PF00160">
    <property type="entry name" value="Pro_isomerase"/>
    <property type="match status" value="1"/>
</dbReference>
<comment type="caution">
    <text evidence="6">The sequence shown here is derived from an EMBL/GenBank/DDBJ whole genome shotgun (WGS) entry which is preliminary data.</text>
</comment>
<comment type="similarity">
    <text evidence="2">Belongs to the cyclophilin-type PPIase family.</text>
</comment>
<dbReference type="InterPro" id="IPR002130">
    <property type="entry name" value="Cyclophilin-type_PPIase_dom"/>
</dbReference>
<reference evidence="6 7" key="1">
    <citation type="journal article" date="2017" name="Infect. Genet. Evol.">
        <title>The new phylogeny of the genus Mycobacterium: The old and the news.</title>
        <authorList>
            <person name="Tortoli E."/>
            <person name="Fedrizzi T."/>
            <person name="Meehan C.J."/>
            <person name="Trovato A."/>
            <person name="Grottola A."/>
            <person name="Giacobazzi E."/>
            <person name="Serpini G.F."/>
            <person name="Tagliazucchi S."/>
            <person name="Fabio A."/>
            <person name="Bettua C."/>
            <person name="Bertorelli R."/>
            <person name="Frascaro F."/>
            <person name="De Sanctis V."/>
            <person name="Pecorari M."/>
            <person name="Jousson O."/>
            <person name="Segata N."/>
            <person name="Cirillo D.M."/>
        </authorList>
    </citation>
    <scope>NUCLEOTIDE SEQUENCE [LARGE SCALE GENOMIC DNA]</scope>
    <source>
        <strain evidence="6 7">CIP1034565</strain>
    </source>
</reference>
<dbReference type="EC" id="5.2.1.8" evidence="2"/>
<comment type="function">
    <text evidence="1 2">PPIases accelerate the folding of proteins. It catalyzes the cis-trans isomerization of proline imidic peptide bonds in oligopeptides.</text>
</comment>
<feature type="region of interest" description="Disordered" evidence="3">
    <location>
        <begin position="1"/>
        <end position="27"/>
    </location>
</feature>
<dbReference type="RefSeq" id="WP_090584701.1">
    <property type="nucleotide sequence ID" value="NZ_FJNX01000001.1"/>
</dbReference>
<evidence type="ECO:0000259" key="5">
    <source>
        <dbReference type="PROSITE" id="PS50072"/>
    </source>
</evidence>
<keyword evidence="4" id="KW-0812">Transmembrane</keyword>
<dbReference type="PROSITE" id="PS50072">
    <property type="entry name" value="CSA_PPIASE_2"/>
    <property type="match status" value="1"/>
</dbReference>
<sequence length="292" mass="30763">MSTNEQRRAAAKRKLERQVQRREAKAKRQKTIGLVAAGVVVVVAVAAIVWFVVGRGEDSTATANPGDPSLPAGAVIAPEYTGELPPFTHYAGLGRDCEYTPSGTASKPNTPPRAGEVPTDPATVSLSMATDRGNLGLLLNNGQAPCTVNSFISLANQEFFDDTVCHRLTNSPSLSVLQCGDPGGDGTGGPGYRFADEYPNDQYPPNDPELQKPVRYPRGTVAMANSGPGTNGSQFFLVYQDSQLPPNYTVFGTIDETGLATLDGIAKAGLADGAQGDGKPAEEVRIKAIRTD</sequence>
<dbReference type="OrthoDB" id="5507614at2"/>
<dbReference type="PANTHER" id="PTHR45625:SF3">
    <property type="entry name" value="PEPTIDYL-PROLYL CIS-TRANS ISOMERASE B-RELATED"/>
    <property type="match status" value="1"/>
</dbReference>
<dbReference type="Gene3D" id="2.40.100.10">
    <property type="entry name" value="Cyclophilin-like"/>
    <property type="match status" value="1"/>
</dbReference>
<evidence type="ECO:0000313" key="7">
    <source>
        <dbReference type="Proteomes" id="UP000230551"/>
    </source>
</evidence>
<keyword evidence="2" id="KW-0697">Rotamase</keyword>